<dbReference type="PANTHER" id="PTHR48111:SF50">
    <property type="entry name" value="KDP OPERON TRANSCRIPTIONAL REGULATORY PROTEIN KDPE"/>
    <property type="match status" value="1"/>
</dbReference>
<dbReference type="InterPro" id="IPR039420">
    <property type="entry name" value="WalR-like"/>
</dbReference>
<evidence type="ECO:0000313" key="6">
    <source>
        <dbReference type="EMBL" id="PCK32800.1"/>
    </source>
</evidence>
<feature type="domain" description="OmpR/PhoB-type" evidence="5">
    <location>
        <begin position="124"/>
        <end position="225"/>
    </location>
</feature>
<dbReference type="PROSITE" id="PS50110">
    <property type="entry name" value="RESPONSE_REGULATORY"/>
    <property type="match status" value="1"/>
</dbReference>
<evidence type="ECO:0000256" key="2">
    <source>
        <dbReference type="PROSITE-ProRule" id="PRU00169"/>
    </source>
</evidence>
<dbReference type="InterPro" id="IPR011006">
    <property type="entry name" value="CheY-like_superfamily"/>
</dbReference>
<dbReference type="Gene3D" id="1.10.10.10">
    <property type="entry name" value="Winged helix-like DNA-binding domain superfamily/Winged helix DNA-binding domain"/>
    <property type="match status" value="1"/>
</dbReference>
<sequence>MTHTILLIDDEEEIRRFIRLALKAEGLNYVEASTGKEAMSVLKGELPDLVILDLGLPDFDGYSILKKIRETSKLPVLILTARDQEAEKVKLLEGGANDYLTKPFSIKELVVRVKVLLRDLVPNKRLLAIDYGKLMIDLQKHQVIMDNAPLALSKKEFALLSMLAQRAQELVSQQTLLKQIWGESHVEDSHYLRIVVSQLRKKLSDNAATPKIIETEPGVGYRFLLLPLNKHYS</sequence>
<dbReference type="CDD" id="cd00383">
    <property type="entry name" value="trans_reg_C"/>
    <property type="match status" value="1"/>
</dbReference>
<dbReference type="GO" id="GO:0000156">
    <property type="term" value="F:phosphorelay response regulator activity"/>
    <property type="evidence" value="ECO:0007669"/>
    <property type="project" value="TreeGrafter"/>
</dbReference>
<dbReference type="Pfam" id="PF00486">
    <property type="entry name" value="Trans_reg_C"/>
    <property type="match status" value="1"/>
</dbReference>
<feature type="domain" description="Response regulatory" evidence="4">
    <location>
        <begin position="4"/>
        <end position="117"/>
    </location>
</feature>
<dbReference type="Pfam" id="PF00072">
    <property type="entry name" value="Response_reg"/>
    <property type="match status" value="1"/>
</dbReference>
<evidence type="ECO:0000259" key="5">
    <source>
        <dbReference type="PROSITE" id="PS51755"/>
    </source>
</evidence>
<feature type="DNA-binding region" description="OmpR/PhoB-type" evidence="3">
    <location>
        <begin position="124"/>
        <end position="225"/>
    </location>
</feature>
<keyword evidence="1 3" id="KW-0238">DNA-binding</keyword>
<dbReference type="InterPro" id="IPR001867">
    <property type="entry name" value="OmpR/PhoB-type_DNA-bd"/>
</dbReference>
<comment type="caution">
    <text evidence="6">The sequence shown here is derived from an EMBL/GenBank/DDBJ whole genome shotgun (WGS) entry which is preliminary data.</text>
</comment>
<dbReference type="PANTHER" id="PTHR48111">
    <property type="entry name" value="REGULATOR OF RPOS"/>
    <property type="match status" value="1"/>
</dbReference>
<accession>A0A2A5JTT1</accession>
<dbReference type="EMBL" id="NKHF01000024">
    <property type="protein sequence ID" value="PCK32800.1"/>
    <property type="molecule type" value="Genomic_DNA"/>
</dbReference>
<organism evidence="6 7">
    <name type="scientific">Pseudoalteromonas piscicida</name>
    <dbReference type="NCBI Taxonomy" id="43662"/>
    <lineage>
        <taxon>Bacteria</taxon>
        <taxon>Pseudomonadati</taxon>
        <taxon>Pseudomonadota</taxon>
        <taxon>Gammaproteobacteria</taxon>
        <taxon>Alteromonadales</taxon>
        <taxon>Pseudoalteromonadaceae</taxon>
        <taxon>Pseudoalteromonas</taxon>
    </lineage>
</organism>
<dbReference type="Gene3D" id="6.10.250.690">
    <property type="match status" value="1"/>
</dbReference>
<dbReference type="PROSITE" id="PS51755">
    <property type="entry name" value="OMPR_PHOB"/>
    <property type="match status" value="1"/>
</dbReference>
<dbReference type="InterPro" id="IPR036388">
    <property type="entry name" value="WH-like_DNA-bd_sf"/>
</dbReference>
<dbReference type="OrthoDB" id="9802426at2"/>
<feature type="modified residue" description="4-aspartylphosphate" evidence="2">
    <location>
        <position position="53"/>
    </location>
</feature>
<evidence type="ECO:0000259" key="4">
    <source>
        <dbReference type="PROSITE" id="PS50110"/>
    </source>
</evidence>
<dbReference type="Gene3D" id="3.40.50.2300">
    <property type="match status" value="1"/>
</dbReference>
<dbReference type="SMART" id="SM00448">
    <property type="entry name" value="REC"/>
    <property type="match status" value="1"/>
</dbReference>
<proteinExistence type="predicted"/>
<reference evidence="7" key="1">
    <citation type="journal article" date="2019" name="Genome Announc.">
        <title>Draft Genome Sequence of Pseudoalteromonas piscicida Strain 36Y ROTHPW, an Hypersaline Seawater Isolate from the South Coast of Sonora, Mexico.</title>
        <authorList>
            <person name="Sanchez-Diaz R."/>
            <person name="Molina-Garza Z.J."/>
            <person name="Cruz-Suarez L.E."/>
            <person name="Selvin J."/>
            <person name="Kiran G.S."/>
            <person name="Ibarra-Gamez J.C."/>
            <person name="Gomez-Gil B."/>
            <person name="Galaviz-Silva L."/>
        </authorList>
    </citation>
    <scope>NUCLEOTIDE SEQUENCE [LARGE SCALE GENOMIC DNA]</scope>
    <source>
        <strain evidence="7">36Y_RITHPW</strain>
    </source>
</reference>
<dbReference type="RefSeq" id="WP_099641063.1">
    <property type="nucleotide sequence ID" value="NZ_NKHF01000024.1"/>
</dbReference>
<dbReference type="GO" id="GO:0032993">
    <property type="term" value="C:protein-DNA complex"/>
    <property type="evidence" value="ECO:0007669"/>
    <property type="project" value="TreeGrafter"/>
</dbReference>
<evidence type="ECO:0000313" key="7">
    <source>
        <dbReference type="Proteomes" id="UP000228621"/>
    </source>
</evidence>
<evidence type="ECO:0000256" key="1">
    <source>
        <dbReference type="ARBA" id="ARBA00023125"/>
    </source>
</evidence>
<dbReference type="GO" id="GO:0006355">
    <property type="term" value="P:regulation of DNA-templated transcription"/>
    <property type="evidence" value="ECO:0007669"/>
    <property type="project" value="InterPro"/>
</dbReference>
<protein>
    <submittedName>
        <fullName evidence="6">DNA-binding response regulator</fullName>
    </submittedName>
</protein>
<keyword evidence="2" id="KW-0597">Phosphoprotein</keyword>
<name>A0A2A5JTT1_PSEO7</name>
<evidence type="ECO:0000256" key="3">
    <source>
        <dbReference type="PROSITE-ProRule" id="PRU01091"/>
    </source>
</evidence>
<dbReference type="SMART" id="SM00862">
    <property type="entry name" value="Trans_reg_C"/>
    <property type="match status" value="1"/>
</dbReference>
<dbReference type="SUPFAM" id="SSF52172">
    <property type="entry name" value="CheY-like"/>
    <property type="match status" value="1"/>
</dbReference>
<keyword evidence="7" id="KW-1185">Reference proteome</keyword>
<dbReference type="GO" id="GO:0005829">
    <property type="term" value="C:cytosol"/>
    <property type="evidence" value="ECO:0007669"/>
    <property type="project" value="TreeGrafter"/>
</dbReference>
<dbReference type="InterPro" id="IPR001789">
    <property type="entry name" value="Sig_transdc_resp-reg_receiver"/>
</dbReference>
<gene>
    <name evidence="6" type="ORF">CEX98_05240</name>
</gene>
<dbReference type="GO" id="GO:0000976">
    <property type="term" value="F:transcription cis-regulatory region binding"/>
    <property type="evidence" value="ECO:0007669"/>
    <property type="project" value="TreeGrafter"/>
</dbReference>
<dbReference type="Proteomes" id="UP000228621">
    <property type="component" value="Unassembled WGS sequence"/>
</dbReference>
<dbReference type="AlphaFoldDB" id="A0A2A5JTT1"/>